<evidence type="ECO:0000313" key="1">
    <source>
        <dbReference type="EMBL" id="TZF99223.1"/>
    </source>
</evidence>
<name>A0A5D8ZY88_9FLAO</name>
<reference evidence="1 2" key="1">
    <citation type="submission" date="2019-08" db="EMBL/GenBank/DDBJ databases">
        <title>Draft genome sequence of Chryseobacterium sp. Gsoil 183.</title>
        <authorList>
            <person name="Im W.-T."/>
        </authorList>
    </citation>
    <scope>NUCLEOTIDE SEQUENCE [LARGE SCALE GENOMIC DNA]</scope>
    <source>
        <strain evidence="1 2">Gsoil 183</strain>
        <plasmid evidence="1">unnamed1</plasmid>
    </source>
</reference>
<keyword evidence="2" id="KW-1185">Reference proteome</keyword>
<evidence type="ECO:0000313" key="2">
    <source>
        <dbReference type="Proteomes" id="UP000323884"/>
    </source>
</evidence>
<comment type="caution">
    <text evidence="1">The sequence shown here is derived from an EMBL/GenBank/DDBJ whole genome shotgun (WGS) entry which is preliminary data.</text>
</comment>
<keyword evidence="1" id="KW-0614">Plasmid</keyword>
<dbReference type="EMBL" id="VTRU01000001">
    <property type="protein sequence ID" value="TZF99223.1"/>
    <property type="molecule type" value="Genomic_DNA"/>
</dbReference>
<accession>A0A5D8ZY88</accession>
<geneLocation type="plasmid" evidence="1">
    <name>unnamed1</name>
</geneLocation>
<gene>
    <name evidence="1" type="ORF">FW781_04665</name>
</gene>
<dbReference type="AlphaFoldDB" id="A0A5D8ZY88"/>
<dbReference type="RefSeq" id="WP_149386348.1">
    <property type="nucleotide sequence ID" value="NZ_VTRU01000001.1"/>
</dbReference>
<dbReference type="OrthoDB" id="1268286at2"/>
<sequence>MAAAKCDASFRIEYESSSPITEATVTYLNPPGPTHDIKQLLAIDNTIKLNDIQNDIQAPGTYDLEVKLAVDGVVTKRGFSLNVGRCTSSSCYVPKIYEIKVQEDGQIVMNYWVDTTTNLAALEYQIAKDPGFKDEDIIYSKVGFSDTNYTQFENIDMKNGNIPDKTTLYIRIRKYCRPEGVSEWSDSVEFDSGIWGVEAYCLSGVDDRNKDALCYGTDPAWKMKVTLQPFRPDVGSLICLTNGKPAIPDNIRDFEQNAPENLKKSGIRWIRFLRSNSDFNPSLIYRVKPETGEIEVLEGDVKCY</sequence>
<dbReference type="Proteomes" id="UP000323884">
    <property type="component" value="Unassembled WGS sequence"/>
</dbReference>
<organism evidence="1 2">
    <name type="scientific">Chryseobacterium panacisoli</name>
    <dbReference type="NCBI Taxonomy" id="1807141"/>
    <lineage>
        <taxon>Bacteria</taxon>
        <taxon>Pseudomonadati</taxon>
        <taxon>Bacteroidota</taxon>
        <taxon>Flavobacteriia</taxon>
        <taxon>Flavobacteriales</taxon>
        <taxon>Weeksellaceae</taxon>
        <taxon>Chryseobacterium group</taxon>
        <taxon>Chryseobacterium</taxon>
    </lineage>
</organism>
<protein>
    <submittedName>
        <fullName evidence="1">Uncharacterized protein</fullName>
    </submittedName>
</protein>
<proteinExistence type="predicted"/>